<dbReference type="PANTHER" id="PTHR24543">
    <property type="entry name" value="MULTICOPPER OXIDASE-RELATED"/>
    <property type="match status" value="1"/>
</dbReference>
<name>A0A6S7J6I2_PARCT</name>
<evidence type="ECO:0000313" key="1">
    <source>
        <dbReference type="EMBL" id="CAB4026057.1"/>
    </source>
</evidence>
<dbReference type="AlphaFoldDB" id="A0A6S7J6I2"/>
<dbReference type="OrthoDB" id="10028859at2759"/>
<gene>
    <name evidence="1" type="ORF">PACLA_8A086570</name>
</gene>
<organism evidence="1 2">
    <name type="scientific">Paramuricea clavata</name>
    <name type="common">Red gorgonian</name>
    <name type="synonym">Violescent sea-whip</name>
    <dbReference type="NCBI Taxonomy" id="317549"/>
    <lineage>
        <taxon>Eukaryota</taxon>
        <taxon>Metazoa</taxon>
        <taxon>Cnidaria</taxon>
        <taxon>Anthozoa</taxon>
        <taxon>Octocorallia</taxon>
        <taxon>Malacalcyonacea</taxon>
        <taxon>Plexauridae</taxon>
        <taxon>Paramuricea</taxon>
    </lineage>
</organism>
<proteinExistence type="predicted"/>
<protein>
    <submittedName>
        <fullName evidence="1">Uncharacterized protein</fullName>
    </submittedName>
</protein>
<keyword evidence="2" id="KW-1185">Reference proteome</keyword>
<dbReference type="PANTHER" id="PTHR24543:SF325">
    <property type="entry name" value="F5_8 TYPE C DOMAIN-CONTAINING PROTEIN"/>
    <property type="match status" value="1"/>
</dbReference>
<dbReference type="Pfam" id="PF00754">
    <property type="entry name" value="F5_F8_type_C"/>
    <property type="match status" value="1"/>
</dbReference>
<dbReference type="PROSITE" id="PS50022">
    <property type="entry name" value="FA58C_3"/>
    <property type="match status" value="2"/>
</dbReference>
<dbReference type="EMBL" id="CACRXK020013984">
    <property type="protein sequence ID" value="CAB4026057.1"/>
    <property type="molecule type" value="Genomic_DNA"/>
</dbReference>
<comment type="caution">
    <text evidence="1">The sequence shown here is derived from an EMBL/GenBank/DDBJ whole genome shotgun (WGS) entry which is preliminary data.</text>
</comment>
<dbReference type="SUPFAM" id="SSF49785">
    <property type="entry name" value="Galactose-binding domain-like"/>
    <property type="match status" value="2"/>
</dbReference>
<dbReference type="Proteomes" id="UP001152795">
    <property type="component" value="Unassembled WGS sequence"/>
</dbReference>
<dbReference type="InterPro" id="IPR000421">
    <property type="entry name" value="FA58C"/>
</dbReference>
<reference evidence="1" key="1">
    <citation type="submission" date="2020-04" db="EMBL/GenBank/DDBJ databases">
        <authorList>
            <person name="Alioto T."/>
            <person name="Alioto T."/>
            <person name="Gomez Garrido J."/>
        </authorList>
    </citation>
    <scope>NUCLEOTIDE SEQUENCE</scope>
    <source>
        <strain evidence="1">A484AB</strain>
    </source>
</reference>
<feature type="non-terminal residue" evidence="1">
    <location>
        <position position="1"/>
    </location>
</feature>
<sequence>VDFNELVRVTGITVMGRASQYVKSFRIHYERDEKWRTFHPNRDFQTVIQQYSANVATRTFKYPVKADGLSITPVTWYGDLICMKIRLHGCAYVCQSQLFIASSERIKDKVITASSANYQTNGPKQTAIHGLAWCAEENNKNQWIQFNADNKSIFKGNNDPNGPMRHKLAYPIEASHIRIIPIAWNKNICMRISLLGCEADCGKGLLGTGKAANAQYLSSDAKSNPEYVLFNNGKAWCTGKSPLNQQYIE</sequence>
<accession>A0A6S7J6I2</accession>
<feature type="non-terminal residue" evidence="1">
    <location>
        <position position="249"/>
    </location>
</feature>
<dbReference type="Gene3D" id="2.60.120.260">
    <property type="entry name" value="Galactose-binding domain-like"/>
    <property type="match status" value="3"/>
</dbReference>
<dbReference type="InterPro" id="IPR008979">
    <property type="entry name" value="Galactose-bd-like_sf"/>
</dbReference>
<evidence type="ECO:0000313" key="2">
    <source>
        <dbReference type="Proteomes" id="UP001152795"/>
    </source>
</evidence>